<dbReference type="InterPro" id="IPR001611">
    <property type="entry name" value="Leu-rich_rpt"/>
</dbReference>
<keyword evidence="2" id="KW-0597">Phosphoprotein</keyword>
<feature type="compositionally biased region" description="Low complexity" evidence="12">
    <location>
        <begin position="671"/>
        <end position="683"/>
    </location>
</feature>
<dbReference type="GO" id="GO:0006952">
    <property type="term" value="P:defense response"/>
    <property type="evidence" value="ECO:0007669"/>
    <property type="project" value="UniProtKB-ARBA"/>
</dbReference>
<evidence type="ECO:0000256" key="3">
    <source>
        <dbReference type="ARBA" id="ARBA00022614"/>
    </source>
</evidence>
<sequence>EVRSLLEFRKGIKSDPSNVVFSSWIFPDNASACPSGFHGVVCGPDTDSVVVIALDRLGLVGELKFGTLTPLKYLQNLTLAGNSLSGRLVPTMGIMSSLQVIDLSGNQFYGPIPSRFNDLWALHYVNLSNNDFSGGFPSGIHNLQQLKTLDLHSNQLQGDIRELIPELRNVEYLDLSRNVFSGSVDLPAENVSSLANTARYVNLNGNALGGQLWNADVMSLFRNLKILDLGNNTITGELPEFRQLPNLQVLQLGNNQFFGSLPVGILRGDTPLVQLDLSFNGFSGAIPDVRSSTLATLNLSRNSLSGSLPPSLGNCVVLDLSGNLLSGDMSAVTDWNENIEVLDLSSNKLTGNVPNLTKFQKLTRLSLVNNSLEGSLPPSLGSFPKLTTVDLSSNRFDGSIPGNFFASVAITNLNLSGNHLTGSLPFGGSHTTELLLLPPVPPMESLDLSNNALTGGLPSKIGDWGRLKLLNLANNSLSGPLPGELTKLSMLEHLDLSHNDFNGQIPGTLTSSLQYLDVAYNNLSGMIPDSLRDFPDSSFSPGNDGLEHRRFSPSAADSGGFHGRIGDRGYHRRRSSGSSIRMALILACIATCLMVAFILFAYRRARFQNFHLRPDVDGDSKIGTFGRPSHPTTSVSFSNDHLLTSNSRSLSGPMDSGMEIVEAATTSGRKSSSSPGSPPVSSSAEQTVTLDVYSPDRLAGELLFLDTTFKFTAEELSRAPAEVLGRSSHGTLYKATLDNGQMLTVKWLRVGLVKSKKDFAKEVRKIGSVRHPNIVPLRAYYWGPREQERLILADYVLGDSLALHLYGNLPAK</sequence>
<evidence type="ECO:0000313" key="15">
    <source>
        <dbReference type="EMBL" id="EPS63556.1"/>
    </source>
</evidence>
<feature type="non-terminal residue" evidence="15">
    <location>
        <position position="812"/>
    </location>
</feature>
<comment type="caution">
    <text evidence="15">The sequence shown here is derived from an EMBL/GenBank/DDBJ whole genome shotgun (WGS) entry which is preliminary data.</text>
</comment>
<dbReference type="Pfam" id="PF12799">
    <property type="entry name" value="LRR_4"/>
    <property type="match status" value="1"/>
</dbReference>
<dbReference type="InterPro" id="IPR013210">
    <property type="entry name" value="LRR_N_plant-typ"/>
</dbReference>
<feature type="region of interest" description="Disordered" evidence="12">
    <location>
        <begin position="550"/>
        <end position="573"/>
    </location>
</feature>
<dbReference type="FunFam" id="3.80.10.10:FF:000095">
    <property type="entry name" value="LRR receptor-like serine/threonine-protein kinase GSO1"/>
    <property type="match status" value="1"/>
</dbReference>
<dbReference type="GO" id="GO:0051707">
    <property type="term" value="P:response to other organism"/>
    <property type="evidence" value="ECO:0007669"/>
    <property type="project" value="UniProtKB-ARBA"/>
</dbReference>
<organism evidence="15 16">
    <name type="scientific">Genlisea aurea</name>
    <dbReference type="NCBI Taxonomy" id="192259"/>
    <lineage>
        <taxon>Eukaryota</taxon>
        <taxon>Viridiplantae</taxon>
        <taxon>Streptophyta</taxon>
        <taxon>Embryophyta</taxon>
        <taxon>Tracheophyta</taxon>
        <taxon>Spermatophyta</taxon>
        <taxon>Magnoliopsida</taxon>
        <taxon>eudicotyledons</taxon>
        <taxon>Gunneridae</taxon>
        <taxon>Pentapetalae</taxon>
        <taxon>asterids</taxon>
        <taxon>lamiids</taxon>
        <taxon>Lamiales</taxon>
        <taxon>Lentibulariaceae</taxon>
        <taxon>Genlisea</taxon>
    </lineage>
</organism>
<feature type="region of interest" description="Disordered" evidence="12">
    <location>
        <begin position="618"/>
        <end position="640"/>
    </location>
</feature>
<keyword evidence="7" id="KW-0547">Nucleotide-binding</keyword>
<dbReference type="FunFam" id="3.80.10.10:FF:000383">
    <property type="entry name" value="Leucine-rich repeat receptor protein kinase EMS1"/>
    <property type="match status" value="1"/>
</dbReference>
<dbReference type="SMART" id="SM00369">
    <property type="entry name" value="LRR_TYP"/>
    <property type="match status" value="6"/>
</dbReference>
<evidence type="ECO:0000259" key="14">
    <source>
        <dbReference type="PROSITE" id="PS50011"/>
    </source>
</evidence>
<dbReference type="InterPro" id="IPR053059">
    <property type="entry name" value="Inactive_SerThr-Kinase_ABA"/>
</dbReference>
<evidence type="ECO:0000256" key="10">
    <source>
        <dbReference type="ARBA" id="ARBA00023136"/>
    </source>
</evidence>
<feature type="compositionally biased region" description="Polar residues" evidence="12">
    <location>
        <begin position="630"/>
        <end position="640"/>
    </location>
</feature>
<keyword evidence="5" id="KW-0732">Signal</keyword>
<dbReference type="Pfam" id="PF00560">
    <property type="entry name" value="LRR_1"/>
    <property type="match status" value="5"/>
</dbReference>
<keyword evidence="3" id="KW-0433">Leucine-rich repeat</keyword>
<dbReference type="GO" id="GO:0016020">
    <property type="term" value="C:membrane"/>
    <property type="evidence" value="ECO:0007669"/>
    <property type="project" value="UniProtKB-SubCell"/>
</dbReference>
<dbReference type="GO" id="GO:0004672">
    <property type="term" value="F:protein kinase activity"/>
    <property type="evidence" value="ECO:0007669"/>
    <property type="project" value="InterPro"/>
</dbReference>
<evidence type="ECO:0000256" key="1">
    <source>
        <dbReference type="ARBA" id="ARBA00004167"/>
    </source>
</evidence>
<dbReference type="SUPFAM" id="SSF52047">
    <property type="entry name" value="RNI-like"/>
    <property type="match status" value="1"/>
</dbReference>
<dbReference type="PROSITE" id="PS50011">
    <property type="entry name" value="PROTEIN_KINASE_DOM"/>
    <property type="match status" value="1"/>
</dbReference>
<dbReference type="PROSITE" id="PS51450">
    <property type="entry name" value="LRR"/>
    <property type="match status" value="2"/>
</dbReference>
<keyword evidence="4 13" id="KW-0812">Transmembrane</keyword>
<evidence type="ECO:0000256" key="5">
    <source>
        <dbReference type="ARBA" id="ARBA00022729"/>
    </source>
</evidence>
<dbReference type="InterPro" id="IPR025875">
    <property type="entry name" value="Leu-rich_rpt_4"/>
</dbReference>
<dbReference type="Pfam" id="PF08263">
    <property type="entry name" value="LRRNT_2"/>
    <property type="match status" value="1"/>
</dbReference>
<comment type="subcellular location">
    <subcellularLocation>
        <location evidence="1">Membrane</location>
        <topology evidence="1">Single-pass membrane protein</topology>
    </subcellularLocation>
</comment>
<evidence type="ECO:0000256" key="13">
    <source>
        <dbReference type="SAM" id="Phobius"/>
    </source>
</evidence>
<evidence type="ECO:0000256" key="9">
    <source>
        <dbReference type="ARBA" id="ARBA00022989"/>
    </source>
</evidence>
<gene>
    <name evidence="15" type="ORF">M569_11228</name>
</gene>
<evidence type="ECO:0000256" key="12">
    <source>
        <dbReference type="SAM" id="MobiDB-lite"/>
    </source>
</evidence>
<dbReference type="InterPro" id="IPR011009">
    <property type="entry name" value="Kinase-like_dom_sf"/>
</dbReference>
<protein>
    <recommendedName>
        <fullName evidence="14">Protein kinase domain-containing protein</fullName>
    </recommendedName>
</protein>
<dbReference type="GO" id="GO:0009653">
    <property type="term" value="P:anatomical structure morphogenesis"/>
    <property type="evidence" value="ECO:0007669"/>
    <property type="project" value="UniProtKB-ARBA"/>
</dbReference>
<keyword evidence="10 13" id="KW-0472">Membrane</keyword>
<dbReference type="GO" id="GO:0005524">
    <property type="term" value="F:ATP binding"/>
    <property type="evidence" value="ECO:0007669"/>
    <property type="project" value="UniProtKB-KW"/>
</dbReference>
<feature type="domain" description="Protein kinase" evidence="14">
    <location>
        <begin position="718"/>
        <end position="812"/>
    </location>
</feature>
<dbReference type="AlphaFoldDB" id="S8CG72"/>
<feature type="non-terminal residue" evidence="15">
    <location>
        <position position="1"/>
    </location>
</feature>
<dbReference type="SUPFAM" id="SSF56112">
    <property type="entry name" value="Protein kinase-like (PK-like)"/>
    <property type="match status" value="1"/>
</dbReference>
<evidence type="ECO:0000256" key="7">
    <source>
        <dbReference type="ARBA" id="ARBA00022741"/>
    </source>
</evidence>
<dbReference type="EMBL" id="AUSU01005408">
    <property type="protein sequence ID" value="EPS63556.1"/>
    <property type="molecule type" value="Genomic_DNA"/>
</dbReference>
<dbReference type="InterPro" id="IPR003591">
    <property type="entry name" value="Leu-rich_rpt_typical-subtyp"/>
</dbReference>
<evidence type="ECO:0000256" key="6">
    <source>
        <dbReference type="ARBA" id="ARBA00022737"/>
    </source>
</evidence>
<dbReference type="FunFam" id="3.80.10.10:FF:000400">
    <property type="entry name" value="Nuclear pore complex protein NUP107"/>
    <property type="match status" value="1"/>
</dbReference>
<dbReference type="PANTHER" id="PTHR48003:SF5">
    <property type="entry name" value="OS07G0626500 PROTEIN"/>
    <property type="match status" value="1"/>
</dbReference>
<evidence type="ECO:0000313" key="16">
    <source>
        <dbReference type="Proteomes" id="UP000015453"/>
    </source>
</evidence>
<evidence type="ECO:0000256" key="11">
    <source>
        <dbReference type="ARBA" id="ARBA00023170"/>
    </source>
</evidence>
<dbReference type="Gene3D" id="3.30.200.20">
    <property type="entry name" value="Phosphorylase Kinase, domain 1"/>
    <property type="match status" value="1"/>
</dbReference>
<keyword evidence="11" id="KW-0675">Receptor</keyword>
<dbReference type="FunFam" id="3.30.200.20:FF:000486">
    <property type="entry name" value="Leucine-rich repeat receptor-like protein kinase"/>
    <property type="match status" value="1"/>
</dbReference>
<keyword evidence="6" id="KW-0677">Repeat</keyword>
<feature type="region of interest" description="Disordered" evidence="12">
    <location>
        <begin position="664"/>
        <end position="686"/>
    </location>
</feature>
<dbReference type="Gene3D" id="3.80.10.10">
    <property type="entry name" value="Ribonuclease Inhibitor"/>
    <property type="match status" value="3"/>
</dbReference>
<dbReference type="Proteomes" id="UP000015453">
    <property type="component" value="Unassembled WGS sequence"/>
</dbReference>
<keyword evidence="8" id="KW-0067">ATP-binding</keyword>
<name>S8CG72_9LAMI</name>
<evidence type="ECO:0000256" key="8">
    <source>
        <dbReference type="ARBA" id="ARBA00022840"/>
    </source>
</evidence>
<evidence type="ECO:0000256" key="4">
    <source>
        <dbReference type="ARBA" id="ARBA00022692"/>
    </source>
</evidence>
<feature type="transmembrane region" description="Helical" evidence="13">
    <location>
        <begin position="582"/>
        <end position="602"/>
    </location>
</feature>
<accession>S8CG72</accession>
<proteinExistence type="predicted"/>
<dbReference type="InterPro" id="IPR032675">
    <property type="entry name" value="LRR_dom_sf"/>
</dbReference>
<dbReference type="GO" id="GO:0099402">
    <property type="term" value="P:plant organ development"/>
    <property type="evidence" value="ECO:0007669"/>
    <property type="project" value="UniProtKB-ARBA"/>
</dbReference>
<dbReference type="OrthoDB" id="5789657at2759"/>
<keyword evidence="9 13" id="KW-1133">Transmembrane helix</keyword>
<dbReference type="PANTHER" id="PTHR48003">
    <property type="entry name" value="OS07G0626500 PROTEIN"/>
    <property type="match status" value="1"/>
</dbReference>
<dbReference type="InterPro" id="IPR000719">
    <property type="entry name" value="Prot_kinase_dom"/>
</dbReference>
<evidence type="ECO:0000256" key="2">
    <source>
        <dbReference type="ARBA" id="ARBA00022553"/>
    </source>
</evidence>
<reference evidence="15 16" key="1">
    <citation type="journal article" date="2013" name="BMC Genomics">
        <title>The miniature genome of a carnivorous plant Genlisea aurea contains a low number of genes and short non-coding sequences.</title>
        <authorList>
            <person name="Leushkin E.V."/>
            <person name="Sutormin R.A."/>
            <person name="Nabieva E.R."/>
            <person name="Penin A.A."/>
            <person name="Kondrashov A.S."/>
            <person name="Logacheva M.D."/>
        </authorList>
    </citation>
    <scope>NUCLEOTIDE SEQUENCE [LARGE SCALE GENOMIC DNA]</scope>
</reference>
<dbReference type="Pfam" id="PF13855">
    <property type="entry name" value="LRR_8"/>
    <property type="match status" value="2"/>
</dbReference>
<keyword evidence="16" id="KW-1185">Reference proteome</keyword>